<dbReference type="InterPro" id="IPR005135">
    <property type="entry name" value="Endo/exonuclease/phosphatase"/>
</dbReference>
<protein>
    <submittedName>
        <fullName evidence="3">Reverse transcriptase</fullName>
    </submittedName>
</protein>
<sequence>MGMEERGWTRVVPTVWREDSRWGISSLLWVNNDVEAEQIPVTSPDITAAVVRLPDRRLPASSVGVYAGAETGNAQQACGLLRQAITSVHSRTGDQVGVVLVGDFNRHGYRWGGDEVLEEQQGERDPIINLISKYLLSSLLPRGTKMWHKNKAETAIGLSLASEEIARTVDRSKPKASANRRDSIAPDGSTGVCGLRGSRSAGPHGQAISICKEMVDGRPHLAPADP</sequence>
<evidence type="ECO:0000259" key="2">
    <source>
        <dbReference type="Pfam" id="PF14529"/>
    </source>
</evidence>
<evidence type="ECO:0000256" key="1">
    <source>
        <dbReference type="SAM" id="MobiDB-lite"/>
    </source>
</evidence>
<accession>A0A166LKH8</accession>
<organism evidence="3 4">
    <name type="scientific">Colletotrichum tofieldiae</name>
    <dbReference type="NCBI Taxonomy" id="708197"/>
    <lineage>
        <taxon>Eukaryota</taxon>
        <taxon>Fungi</taxon>
        <taxon>Dikarya</taxon>
        <taxon>Ascomycota</taxon>
        <taxon>Pezizomycotina</taxon>
        <taxon>Sordariomycetes</taxon>
        <taxon>Hypocreomycetidae</taxon>
        <taxon>Glomerellales</taxon>
        <taxon>Glomerellaceae</taxon>
        <taxon>Colletotrichum</taxon>
        <taxon>Colletotrichum spaethianum species complex</taxon>
    </lineage>
</organism>
<gene>
    <name evidence="3" type="ORF">CT0861_01132</name>
</gene>
<name>A0A166LKH8_9PEZI</name>
<feature type="region of interest" description="Disordered" evidence="1">
    <location>
        <begin position="171"/>
        <end position="204"/>
    </location>
</feature>
<dbReference type="Proteomes" id="UP000076552">
    <property type="component" value="Unassembled WGS sequence"/>
</dbReference>
<feature type="domain" description="Endonuclease/exonuclease/phosphatase" evidence="2">
    <location>
        <begin position="77"/>
        <end position="171"/>
    </location>
</feature>
<dbReference type="AlphaFoldDB" id="A0A166LKH8"/>
<dbReference type="Pfam" id="PF14529">
    <property type="entry name" value="Exo_endo_phos_2"/>
    <property type="match status" value="1"/>
</dbReference>
<proteinExistence type="predicted"/>
<feature type="compositionally biased region" description="Basic and acidic residues" evidence="1">
    <location>
        <begin position="171"/>
        <end position="184"/>
    </location>
</feature>
<dbReference type="GO" id="GO:0003964">
    <property type="term" value="F:RNA-directed DNA polymerase activity"/>
    <property type="evidence" value="ECO:0007669"/>
    <property type="project" value="UniProtKB-KW"/>
</dbReference>
<dbReference type="EMBL" id="LFIV01000342">
    <property type="protein sequence ID" value="KZL63634.1"/>
    <property type="molecule type" value="Genomic_DNA"/>
</dbReference>
<dbReference type="Gene3D" id="3.60.10.10">
    <property type="entry name" value="Endonuclease/exonuclease/phosphatase"/>
    <property type="match status" value="1"/>
</dbReference>
<evidence type="ECO:0000313" key="4">
    <source>
        <dbReference type="Proteomes" id="UP000076552"/>
    </source>
</evidence>
<keyword evidence="3" id="KW-0695">RNA-directed DNA polymerase</keyword>
<keyword evidence="3" id="KW-0808">Transferase</keyword>
<reference evidence="3 4" key="1">
    <citation type="submission" date="2015-06" db="EMBL/GenBank/DDBJ databases">
        <title>Survival trade-offs in plant roots during colonization by closely related pathogenic and mutualistic fungi.</title>
        <authorList>
            <person name="Hacquard S."/>
            <person name="Kracher B."/>
            <person name="Hiruma K."/>
            <person name="Weinman A."/>
            <person name="Muench P."/>
            <person name="Garrido Oter R."/>
            <person name="Ver Loren van Themaat E."/>
            <person name="Dallerey J.-F."/>
            <person name="Damm U."/>
            <person name="Henrissat B."/>
            <person name="Lespinet O."/>
            <person name="Thon M."/>
            <person name="Kemen E."/>
            <person name="McHardy A.C."/>
            <person name="Schulze-Lefert P."/>
            <person name="O'Connell R.J."/>
        </authorList>
    </citation>
    <scope>NUCLEOTIDE SEQUENCE [LARGE SCALE GENOMIC DNA]</scope>
    <source>
        <strain evidence="3 4">0861</strain>
    </source>
</reference>
<dbReference type="STRING" id="708197.A0A166LKH8"/>
<keyword evidence="3" id="KW-0548">Nucleotidyltransferase</keyword>
<dbReference type="SUPFAM" id="SSF56219">
    <property type="entry name" value="DNase I-like"/>
    <property type="match status" value="1"/>
</dbReference>
<evidence type="ECO:0000313" key="3">
    <source>
        <dbReference type="EMBL" id="KZL63634.1"/>
    </source>
</evidence>
<comment type="caution">
    <text evidence="3">The sequence shown here is derived from an EMBL/GenBank/DDBJ whole genome shotgun (WGS) entry which is preliminary data.</text>
</comment>
<keyword evidence="4" id="KW-1185">Reference proteome</keyword>
<dbReference type="InterPro" id="IPR036691">
    <property type="entry name" value="Endo/exonu/phosph_ase_sf"/>
</dbReference>